<keyword evidence="9" id="KW-1185">Reference proteome</keyword>
<feature type="transmembrane region" description="Helical" evidence="7">
    <location>
        <begin position="46"/>
        <end position="68"/>
    </location>
</feature>
<name>A0ABW8C956_9ACTN</name>
<proteinExistence type="predicted"/>
<feature type="region of interest" description="Disordered" evidence="6">
    <location>
        <begin position="68"/>
        <end position="107"/>
    </location>
</feature>
<dbReference type="InterPro" id="IPR005490">
    <property type="entry name" value="LD_TPept_cat_dom"/>
</dbReference>
<keyword evidence="7" id="KW-0472">Membrane</keyword>
<keyword evidence="2 8" id="KW-0808">Transferase</keyword>
<dbReference type="CDD" id="cd16913">
    <property type="entry name" value="YkuD_like"/>
    <property type="match status" value="1"/>
</dbReference>
<dbReference type="GO" id="GO:0016740">
    <property type="term" value="F:transferase activity"/>
    <property type="evidence" value="ECO:0007669"/>
    <property type="project" value="UniProtKB-KW"/>
</dbReference>
<accession>A0ABW8C956</accession>
<evidence type="ECO:0000313" key="9">
    <source>
        <dbReference type="Proteomes" id="UP001614394"/>
    </source>
</evidence>
<evidence type="ECO:0000256" key="3">
    <source>
        <dbReference type="ARBA" id="ARBA00022960"/>
    </source>
</evidence>
<dbReference type="Proteomes" id="UP001614394">
    <property type="component" value="Unassembled WGS sequence"/>
</dbReference>
<evidence type="ECO:0000256" key="2">
    <source>
        <dbReference type="ARBA" id="ARBA00022679"/>
    </source>
</evidence>
<feature type="compositionally biased region" description="Basic residues" evidence="6">
    <location>
        <begin position="33"/>
        <end position="44"/>
    </location>
</feature>
<dbReference type="EMBL" id="JBITYG010000006">
    <property type="protein sequence ID" value="MFI9102970.1"/>
    <property type="molecule type" value="Genomic_DNA"/>
</dbReference>
<reference evidence="8 9" key="1">
    <citation type="submission" date="2024-10" db="EMBL/GenBank/DDBJ databases">
        <title>The Natural Products Discovery Center: Release of the First 8490 Sequenced Strains for Exploring Actinobacteria Biosynthetic Diversity.</title>
        <authorList>
            <person name="Kalkreuter E."/>
            <person name="Kautsar S.A."/>
            <person name="Yang D."/>
            <person name="Bader C.D."/>
            <person name="Teijaro C.N."/>
            <person name="Fluegel L."/>
            <person name="Davis C.M."/>
            <person name="Simpson J.R."/>
            <person name="Lauterbach L."/>
            <person name="Steele A.D."/>
            <person name="Gui C."/>
            <person name="Meng S."/>
            <person name="Li G."/>
            <person name="Viehrig K."/>
            <person name="Ye F."/>
            <person name="Su P."/>
            <person name="Kiefer A.F."/>
            <person name="Nichols A."/>
            <person name="Cepeda A.J."/>
            <person name="Yan W."/>
            <person name="Fan B."/>
            <person name="Jiang Y."/>
            <person name="Adhikari A."/>
            <person name="Zheng C.-J."/>
            <person name="Schuster L."/>
            <person name="Cowan T.M."/>
            <person name="Smanski M.J."/>
            <person name="Chevrette M.G."/>
            <person name="De Carvalho L.P.S."/>
            <person name="Shen B."/>
        </authorList>
    </citation>
    <scope>NUCLEOTIDE SEQUENCE [LARGE SCALE GENOMIC DNA]</scope>
    <source>
        <strain evidence="8 9">NPDC053399</strain>
    </source>
</reference>
<dbReference type="EC" id="2.-.-.-" evidence="8"/>
<keyword evidence="3" id="KW-0133">Cell shape</keyword>
<feature type="compositionally biased region" description="Basic and acidic residues" evidence="6">
    <location>
        <begin position="1"/>
        <end position="11"/>
    </location>
</feature>
<comment type="pathway">
    <text evidence="1">Cell wall biogenesis; peptidoglycan biosynthesis.</text>
</comment>
<evidence type="ECO:0000256" key="5">
    <source>
        <dbReference type="ARBA" id="ARBA00023316"/>
    </source>
</evidence>
<evidence type="ECO:0000256" key="4">
    <source>
        <dbReference type="ARBA" id="ARBA00022984"/>
    </source>
</evidence>
<keyword evidence="7" id="KW-1133">Transmembrane helix</keyword>
<keyword evidence="5" id="KW-0961">Cell wall biogenesis/degradation</keyword>
<dbReference type="RefSeq" id="WP_399651291.1">
    <property type="nucleotide sequence ID" value="NZ_JBITYG010000006.1"/>
</dbReference>
<evidence type="ECO:0000256" key="1">
    <source>
        <dbReference type="ARBA" id="ARBA00004752"/>
    </source>
</evidence>
<dbReference type="Gene3D" id="2.40.440.10">
    <property type="entry name" value="L,D-transpeptidase catalytic domain-like"/>
    <property type="match status" value="1"/>
</dbReference>
<organism evidence="8 9">
    <name type="scientific">Streptomyces fildesensis</name>
    <dbReference type="NCBI Taxonomy" id="375757"/>
    <lineage>
        <taxon>Bacteria</taxon>
        <taxon>Bacillati</taxon>
        <taxon>Actinomycetota</taxon>
        <taxon>Actinomycetes</taxon>
        <taxon>Kitasatosporales</taxon>
        <taxon>Streptomycetaceae</taxon>
        <taxon>Streptomyces</taxon>
    </lineage>
</organism>
<dbReference type="InterPro" id="IPR038063">
    <property type="entry name" value="Transpep_catalytic_dom"/>
</dbReference>
<keyword evidence="7" id="KW-0812">Transmembrane</keyword>
<evidence type="ECO:0000256" key="6">
    <source>
        <dbReference type="SAM" id="MobiDB-lite"/>
    </source>
</evidence>
<sequence>MSDGDGERDQFDSVLRGLAAEGETSPSLSGAQIRRRGTARRRRRRVAASAAVTVALVATAAVAAPRLLQSHGPPTSPAASAPAAPSLNPSPSPSRTGHATVSLDLGRQRVTVERGGHQLRTVPVSVRSSSTAMRLTVVSKSAERSVTAPMLSSGEQYDYRAQWVVELRTDGGAPVLLLEWQFASRDGLIGVPLAENAQWLYQQLEIGDTITVHHG</sequence>
<evidence type="ECO:0000256" key="7">
    <source>
        <dbReference type="SAM" id="Phobius"/>
    </source>
</evidence>
<evidence type="ECO:0000313" key="8">
    <source>
        <dbReference type="EMBL" id="MFI9102970.1"/>
    </source>
</evidence>
<gene>
    <name evidence="8" type="ORF">ACIGXA_20845</name>
</gene>
<comment type="caution">
    <text evidence="8">The sequence shown here is derived from an EMBL/GenBank/DDBJ whole genome shotgun (WGS) entry which is preliminary data.</text>
</comment>
<feature type="region of interest" description="Disordered" evidence="6">
    <location>
        <begin position="1"/>
        <end position="44"/>
    </location>
</feature>
<feature type="compositionally biased region" description="Low complexity" evidence="6">
    <location>
        <begin position="77"/>
        <end position="89"/>
    </location>
</feature>
<protein>
    <submittedName>
        <fullName evidence="8">L,D-transpeptidase</fullName>
        <ecNumber evidence="8">2.-.-.-</ecNumber>
    </submittedName>
</protein>
<keyword evidence="4" id="KW-0573">Peptidoglycan synthesis</keyword>